<evidence type="ECO:0000256" key="1">
    <source>
        <dbReference type="ARBA" id="ARBA00022741"/>
    </source>
</evidence>
<proteinExistence type="predicted"/>
<sequence length="82" mass="8956">MAELARDEERDLGTERLVTASADDVERAAEAALRPRRLDEFVGQHVVREQLSLVLEAATSRGAPPTTSSCRGRPGSARRRSP</sequence>
<name>A0ABQ6I7D9_9MICO</name>
<dbReference type="Proteomes" id="UP001157091">
    <property type="component" value="Unassembled WGS sequence"/>
</dbReference>
<keyword evidence="2" id="KW-0067">ATP-binding</keyword>
<keyword evidence="1" id="KW-0547">Nucleotide-binding</keyword>
<feature type="region of interest" description="Disordered" evidence="3">
    <location>
        <begin position="58"/>
        <end position="82"/>
    </location>
</feature>
<comment type="caution">
    <text evidence="5">The sequence shown here is derived from an EMBL/GenBank/DDBJ whole genome shotgun (WGS) entry which is preliminary data.</text>
</comment>
<evidence type="ECO:0000259" key="4">
    <source>
        <dbReference type="Pfam" id="PF05496"/>
    </source>
</evidence>
<feature type="domain" description="RuvB-like AAA+ ATPase" evidence="4">
    <location>
        <begin position="33"/>
        <end position="75"/>
    </location>
</feature>
<dbReference type="EMBL" id="BSUK01000001">
    <property type="protein sequence ID" value="GMA25868.1"/>
    <property type="molecule type" value="Genomic_DNA"/>
</dbReference>
<evidence type="ECO:0000256" key="2">
    <source>
        <dbReference type="ARBA" id="ARBA00022840"/>
    </source>
</evidence>
<accession>A0ABQ6I7D9</accession>
<evidence type="ECO:0000313" key="5">
    <source>
        <dbReference type="EMBL" id="GMA25868.1"/>
    </source>
</evidence>
<keyword evidence="6" id="KW-1185">Reference proteome</keyword>
<evidence type="ECO:0000256" key="3">
    <source>
        <dbReference type="SAM" id="MobiDB-lite"/>
    </source>
</evidence>
<organism evidence="5 6">
    <name type="scientific">Luteimicrobium album</name>
    <dbReference type="NCBI Taxonomy" id="1054550"/>
    <lineage>
        <taxon>Bacteria</taxon>
        <taxon>Bacillati</taxon>
        <taxon>Actinomycetota</taxon>
        <taxon>Actinomycetes</taxon>
        <taxon>Micrococcales</taxon>
        <taxon>Luteimicrobium</taxon>
    </lineage>
</organism>
<gene>
    <name evidence="5" type="ORF">GCM10025864_36270</name>
</gene>
<dbReference type="InterPro" id="IPR008824">
    <property type="entry name" value="RuvB-like_N"/>
</dbReference>
<reference evidence="6" key="1">
    <citation type="journal article" date="2019" name="Int. J. Syst. Evol. Microbiol.">
        <title>The Global Catalogue of Microorganisms (GCM) 10K type strain sequencing project: providing services to taxonomists for standard genome sequencing and annotation.</title>
        <authorList>
            <consortium name="The Broad Institute Genomics Platform"/>
            <consortium name="The Broad Institute Genome Sequencing Center for Infectious Disease"/>
            <person name="Wu L."/>
            <person name="Ma J."/>
        </authorList>
    </citation>
    <scope>NUCLEOTIDE SEQUENCE [LARGE SCALE GENOMIC DNA]</scope>
    <source>
        <strain evidence="6">NBRC 106348</strain>
    </source>
</reference>
<evidence type="ECO:0000313" key="6">
    <source>
        <dbReference type="Proteomes" id="UP001157091"/>
    </source>
</evidence>
<dbReference type="Pfam" id="PF05496">
    <property type="entry name" value="RuvB_N"/>
    <property type="match status" value="1"/>
</dbReference>
<protein>
    <recommendedName>
        <fullName evidence="4">RuvB-like AAA+ ATPase domain-containing protein</fullName>
    </recommendedName>
</protein>